<dbReference type="CDD" id="cd13565">
    <property type="entry name" value="PBP2_PstS"/>
    <property type="match status" value="1"/>
</dbReference>
<comment type="caution">
    <text evidence="8">The sequence shown here is derived from an EMBL/GenBank/DDBJ whole genome shotgun (WGS) entry which is preliminary data.</text>
</comment>
<dbReference type="NCBIfam" id="TIGR00975">
    <property type="entry name" value="3a0107s03"/>
    <property type="match status" value="1"/>
</dbReference>
<gene>
    <name evidence="8" type="primary">pstS</name>
    <name evidence="8" type="ORF">ENU08_00210</name>
    <name evidence="7" type="ORF">ENU41_03535</name>
</gene>
<proteinExistence type="inferred from homology"/>
<protein>
    <recommendedName>
        <fullName evidence="4">Phosphate-binding protein</fullName>
    </recommendedName>
</protein>
<keyword evidence="2 4" id="KW-0813">Transport</keyword>
<dbReference type="GO" id="GO:0042301">
    <property type="term" value="F:phosphate ion binding"/>
    <property type="evidence" value="ECO:0007669"/>
    <property type="project" value="InterPro"/>
</dbReference>
<dbReference type="InterPro" id="IPR005673">
    <property type="entry name" value="ABC_phos-bd_PstS"/>
</dbReference>
<dbReference type="PANTHER" id="PTHR42996:SF1">
    <property type="entry name" value="PHOSPHATE-BINDING PROTEIN PSTS"/>
    <property type="match status" value="1"/>
</dbReference>
<feature type="transmembrane region" description="Helical" evidence="5">
    <location>
        <begin position="17"/>
        <end position="35"/>
    </location>
</feature>
<reference evidence="8" key="1">
    <citation type="journal article" date="2020" name="mSystems">
        <title>Genome- and Community-Level Interaction Insights into Carbon Utilization and Element Cycling Functions of Hydrothermarchaeota in Hydrothermal Sediment.</title>
        <authorList>
            <person name="Zhou Z."/>
            <person name="Liu Y."/>
            <person name="Xu W."/>
            <person name="Pan J."/>
            <person name="Luo Z.H."/>
            <person name="Li M."/>
        </authorList>
    </citation>
    <scope>NUCLEOTIDE SEQUENCE [LARGE SCALE GENOMIC DNA]</scope>
    <source>
        <strain evidence="8">SpSt-637</strain>
        <strain evidence="7">SpSt-667</strain>
    </source>
</reference>
<dbReference type="AlphaFoldDB" id="A0A7C4NIP3"/>
<feature type="domain" description="PBP" evidence="6">
    <location>
        <begin position="74"/>
        <end position="370"/>
    </location>
</feature>
<keyword evidence="5" id="KW-1133">Transmembrane helix</keyword>
<evidence type="ECO:0000313" key="7">
    <source>
        <dbReference type="EMBL" id="HGQ35734.1"/>
    </source>
</evidence>
<keyword evidence="5" id="KW-0812">Transmembrane</keyword>
<evidence type="ECO:0000256" key="3">
    <source>
        <dbReference type="ARBA" id="ARBA00022592"/>
    </source>
</evidence>
<dbReference type="PIRSF" id="PIRSF002756">
    <property type="entry name" value="PstS"/>
    <property type="match status" value="1"/>
</dbReference>
<evidence type="ECO:0000259" key="6">
    <source>
        <dbReference type="Pfam" id="PF12849"/>
    </source>
</evidence>
<dbReference type="SUPFAM" id="SSF53850">
    <property type="entry name" value="Periplasmic binding protein-like II"/>
    <property type="match status" value="1"/>
</dbReference>
<dbReference type="Pfam" id="PF12849">
    <property type="entry name" value="PBP_like_2"/>
    <property type="match status" value="1"/>
</dbReference>
<evidence type="ECO:0000256" key="1">
    <source>
        <dbReference type="ARBA" id="ARBA00008725"/>
    </source>
</evidence>
<dbReference type="GO" id="GO:0043190">
    <property type="term" value="C:ATP-binding cassette (ABC) transporter complex"/>
    <property type="evidence" value="ECO:0007669"/>
    <property type="project" value="InterPro"/>
</dbReference>
<name>A0A7C4NIP3_9CREN</name>
<comment type="similarity">
    <text evidence="1 4">Belongs to the PstS family.</text>
</comment>
<dbReference type="Gene3D" id="3.40.190.10">
    <property type="entry name" value="Periplasmic binding protein-like II"/>
    <property type="match status" value="2"/>
</dbReference>
<dbReference type="EMBL" id="DTCK01000019">
    <property type="protein sequence ID" value="HGQ35734.1"/>
    <property type="molecule type" value="Genomic_DNA"/>
</dbReference>
<evidence type="ECO:0000256" key="2">
    <source>
        <dbReference type="ARBA" id="ARBA00022448"/>
    </source>
</evidence>
<dbReference type="GO" id="GO:0035435">
    <property type="term" value="P:phosphate ion transmembrane transport"/>
    <property type="evidence" value="ECO:0007669"/>
    <property type="project" value="InterPro"/>
</dbReference>
<dbReference type="InterPro" id="IPR024370">
    <property type="entry name" value="PBP_domain"/>
</dbReference>
<evidence type="ECO:0000256" key="4">
    <source>
        <dbReference type="PIRNR" id="PIRNR002756"/>
    </source>
</evidence>
<dbReference type="EMBL" id="DTBD01000003">
    <property type="protein sequence ID" value="HGQ63663.1"/>
    <property type="molecule type" value="Genomic_DNA"/>
</dbReference>
<keyword evidence="3 4" id="KW-0592">Phosphate transport</keyword>
<keyword evidence="5" id="KW-0472">Membrane</keyword>
<dbReference type="PANTHER" id="PTHR42996">
    <property type="entry name" value="PHOSPHATE-BINDING PROTEIN PSTS"/>
    <property type="match status" value="1"/>
</dbReference>
<dbReference type="InterPro" id="IPR050962">
    <property type="entry name" value="Phosphate-bind_PstS"/>
</dbReference>
<organism evidence="8">
    <name type="scientific">Ignisphaera aggregans</name>
    <dbReference type="NCBI Taxonomy" id="334771"/>
    <lineage>
        <taxon>Archaea</taxon>
        <taxon>Thermoproteota</taxon>
        <taxon>Thermoprotei</taxon>
        <taxon>Desulfurococcales</taxon>
        <taxon>Desulfurococcaceae</taxon>
        <taxon>Ignisphaera</taxon>
    </lineage>
</organism>
<sequence>MSDIHIGENVSIRLRNLAIYVVLALIVASSVYILWRQLVVKPVVINETSATSSTPKSSVSKTTYIHTFNLRGYSISGAGATFQYPQISQWARLFQDITGVEVTYQSVGSGAGQKMFLSDRVVDFAASDPPLTREQYEKYKGQVMQIPWIMGAVAVVYNVPEIPKGYNLKLTAEVIAKIYKGEIEYWDDPAIKELNPDVADKLPRQPIIAIHRSDSSGTTEIFTIFLNKAVPIEWPRDLVGKIVNWPVDKTGRGIGAKGNEGVTATVMQTHYSIGYVELSYAIENNLPIAAIRNASGKFVLPTEENIRNAVKGVAIPESPTEDFSQLFIDIIYSQDPDSYPISSVAFLILWTSYQDPNKALAISEFLKWIAYEGYKHMVTGYVAPPEPVIKLLLEAAEGLGKLI</sequence>
<evidence type="ECO:0000256" key="5">
    <source>
        <dbReference type="SAM" id="Phobius"/>
    </source>
</evidence>
<accession>A0A7C4NIP3</accession>
<evidence type="ECO:0000313" key="8">
    <source>
        <dbReference type="EMBL" id="HGQ63663.1"/>
    </source>
</evidence>